<organism evidence="2 3">
    <name type="scientific">Actinokineospora iranica</name>
    <dbReference type="NCBI Taxonomy" id="1271860"/>
    <lineage>
        <taxon>Bacteria</taxon>
        <taxon>Bacillati</taxon>
        <taxon>Actinomycetota</taxon>
        <taxon>Actinomycetes</taxon>
        <taxon>Pseudonocardiales</taxon>
        <taxon>Pseudonocardiaceae</taxon>
        <taxon>Actinokineospora</taxon>
    </lineage>
</organism>
<dbReference type="EMBL" id="FMZZ01000005">
    <property type="protein sequence ID" value="SDC89071.1"/>
    <property type="molecule type" value="Genomic_DNA"/>
</dbReference>
<dbReference type="AlphaFoldDB" id="A0A1G6QA29"/>
<protein>
    <submittedName>
        <fullName evidence="2">SseB protein N-terminal domain-containing protein</fullName>
    </submittedName>
</protein>
<dbReference type="InterPro" id="IPR047659">
    <property type="entry name" value="T7SS_assoc"/>
</dbReference>
<keyword evidence="3" id="KW-1185">Reference proteome</keyword>
<feature type="domain" description="SseB protein N-terminal" evidence="1">
    <location>
        <begin position="79"/>
        <end position="178"/>
    </location>
</feature>
<proteinExistence type="predicted"/>
<accession>A0A1G6QA29</accession>
<dbReference type="OrthoDB" id="5164467at2"/>
<dbReference type="STRING" id="1271860.SAMN05216174_105167"/>
<name>A0A1G6QA29_9PSEU</name>
<dbReference type="RefSeq" id="WP_091450213.1">
    <property type="nucleotide sequence ID" value="NZ_FMZZ01000005.1"/>
</dbReference>
<reference evidence="3" key="1">
    <citation type="submission" date="2016-10" db="EMBL/GenBank/DDBJ databases">
        <authorList>
            <person name="Varghese N."/>
            <person name="Submissions S."/>
        </authorList>
    </citation>
    <scope>NUCLEOTIDE SEQUENCE [LARGE SCALE GENOMIC DNA]</scope>
    <source>
        <strain evidence="3">IBRC-M 10403</strain>
    </source>
</reference>
<dbReference type="Proteomes" id="UP000199501">
    <property type="component" value="Unassembled WGS sequence"/>
</dbReference>
<evidence type="ECO:0000313" key="3">
    <source>
        <dbReference type="Proteomes" id="UP000199501"/>
    </source>
</evidence>
<gene>
    <name evidence="2" type="ORF">SAMN05216174_105167</name>
</gene>
<evidence type="ECO:0000259" key="1">
    <source>
        <dbReference type="Pfam" id="PF07179"/>
    </source>
</evidence>
<evidence type="ECO:0000313" key="2">
    <source>
        <dbReference type="EMBL" id="SDC89071.1"/>
    </source>
</evidence>
<dbReference type="NCBIfam" id="NF033532">
    <property type="entry name" value="lone7para_assoc"/>
    <property type="match status" value="1"/>
</dbReference>
<dbReference type="Pfam" id="PF07179">
    <property type="entry name" value="SseB"/>
    <property type="match status" value="1"/>
</dbReference>
<sequence length="185" mass="20343">MEQPEITLDMRASALSNPNSWLYVIDPAFAPDEDVPPWGLVGAYPVDARGQIGDRFRPNLDYRPSPTALRMPPPANRLEKIIQLIHTRHRPQAALLPVLLDSTLLVYATTPTDRTIVGFPNSAGKIMIPACTSTTHIPQSWPAWREIQGHDLAPLLNGHPLALNPDGPITALIPAERLGSRSFAR</sequence>
<dbReference type="InterPro" id="IPR009839">
    <property type="entry name" value="SseB_N"/>
</dbReference>